<dbReference type="AlphaFoldDB" id="A0A892ZHI4"/>
<keyword evidence="1" id="KW-0812">Transmembrane</keyword>
<reference evidence="2" key="1">
    <citation type="submission" date="2021-02" db="EMBL/GenBank/DDBJ databases">
        <title>Neisseriaceae sp. 26B isolated from the cloaca of a Common Toad-headed Turtle (Mesoclemmys nasuta).</title>
        <authorList>
            <person name="Spergser J."/>
            <person name="Busse H.-J."/>
        </authorList>
    </citation>
    <scope>NUCLEOTIDE SEQUENCE</scope>
    <source>
        <strain evidence="2">26B</strain>
    </source>
</reference>
<feature type="transmembrane region" description="Helical" evidence="1">
    <location>
        <begin position="47"/>
        <end position="70"/>
    </location>
</feature>
<keyword evidence="3" id="KW-1185">Reference proteome</keyword>
<dbReference type="Proteomes" id="UP000653156">
    <property type="component" value="Chromosome"/>
</dbReference>
<accession>A0A892ZHI4</accession>
<evidence type="ECO:0000313" key="2">
    <source>
        <dbReference type="EMBL" id="QRQ81908.1"/>
    </source>
</evidence>
<feature type="transmembrane region" description="Helical" evidence="1">
    <location>
        <begin position="18"/>
        <end position="35"/>
    </location>
</feature>
<name>A0A892ZHI4_9NEIS</name>
<proteinExistence type="predicted"/>
<sequence length="113" mass="12699">MIVGANLMEDKIQSFRQPLVTATGILLGFILNFMSSWVKSDVPLGDVLAYVVGLCMITGITCLISVLYRVLRMNYPREQGEQYYQRTLRVFMFGVCVAFAGVFIDATLNFWAA</sequence>
<feature type="transmembrane region" description="Helical" evidence="1">
    <location>
        <begin position="90"/>
        <end position="112"/>
    </location>
</feature>
<organism evidence="2 3">
    <name type="scientific">Paralysiella testudinis</name>
    <dbReference type="NCBI Taxonomy" id="2809020"/>
    <lineage>
        <taxon>Bacteria</taxon>
        <taxon>Pseudomonadati</taxon>
        <taxon>Pseudomonadota</taxon>
        <taxon>Betaproteobacteria</taxon>
        <taxon>Neisseriales</taxon>
        <taxon>Neisseriaceae</taxon>
        <taxon>Paralysiella</taxon>
    </lineage>
</organism>
<dbReference type="KEGG" id="ptes:JQU52_00175"/>
<dbReference type="EMBL" id="CP069798">
    <property type="protein sequence ID" value="QRQ81908.1"/>
    <property type="molecule type" value="Genomic_DNA"/>
</dbReference>
<gene>
    <name evidence="2" type="ORF">JQU52_00175</name>
</gene>
<evidence type="ECO:0000313" key="3">
    <source>
        <dbReference type="Proteomes" id="UP000653156"/>
    </source>
</evidence>
<keyword evidence="1" id="KW-0472">Membrane</keyword>
<keyword evidence="1" id="KW-1133">Transmembrane helix</keyword>
<evidence type="ECO:0000256" key="1">
    <source>
        <dbReference type="SAM" id="Phobius"/>
    </source>
</evidence>
<protein>
    <submittedName>
        <fullName evidence="2">Uncharacterized protein</fullName>
    </submittedName>
</protein>
<dbReference type="RefSeq" id="WP_230339207.1">
    <property type="nucleotide sequence ID" value="NZ_CP069798.1"/>
</dbReference>